<evidence type="ECO:0000256" key="5">
    <source>
        <dbReference type="ARBA" id="ARBA00022857"/>
    </source>
</evidence>
<keyword evidence="4" id="KW-0288">FMN</keyword>
<dbReference type="CDD" id="cd02149">
    <property type="entry name" value="NfsB-like"/>
    <property type="match status" value="1"/>
</dbReference>
<dbReference type="SUPFAM" id="SSF55469">
    <property type="entry name" value="FMN-dependent nitroreductase-like"/>
    <property type="match status" value="1"/>
</dbReference>
<dbReference type="KEGG" id="ecor:SAMEA4412678_0873"/>
<dbReference type="InterPro" id="IPR000415">
    <property type="entry name" value="Nitroreductase-like"/>
</dbReference>
<evidence type="ECO:0000313" key="10">
    <source>
        <dbReference type="Proteomes" id="UP000215465"/>
    </source>
</evidence>
<keyword evidence="5" id="KW-0521">NADP</keyword>
<dbReference type="AlphaFoldDB" id="A0A8B4GC22"/>
<evidence type="ECO:0000256" key="7">
    <source>
        <dbReference type="ARBA" id="ARBA00023027"/>
    </source>
</evidence>
<evidence type="ECO:0000256" key="3">
    <source>
        <dbReference type="ARBA" id="ARBA00022630"/>
    </source>
</evidence>
<reference evidence="9 10" key="1">
    <citation type="submission" date="2017-06" db="EMBL/GenBank/DDBJ databases">
        <authorList>
            <consortium name="Pathogen Informatics"/>
        </authorList>
    </citation>
    <scope>NUCLEOTIDE SEQUENCE [LARGE SCALE GENOMIC DNA]</scope>
    <source>
        <strain evidence="9 10">NCTC10596</strain>
    </source>
</reference>
<dbReference type="EC" id="1.-.-.-" evidence="9"/>
<accession>A0A8B4GC22</accession>
<comment type="similarity">
    <text evidence="2">Belongs to the nitroreductase family.</text>
</comment>
<dbReference type="InterPro" id="IPR033878">
    <property type="entry name" value="NfsB-like"/>
</dbReference>
<evidence type="ECO:0000256" key="6">
    <source>
        <dbReference type="ARBA" id="ARBA00023002"/>
    </source>
</evidence>
<sequence>MFADKQAVLNAFRFRHACKSYDAAKKIPADDFAYILETAHLSPSSFGLEPWRFLVVQNRTLREELRDIAWGAAEKIMDCSHFVILLARTQAAMQTDYQEKIWGGVHGMPSETFEMMQGFFNQFAETDFVIADNPRSFNDWAAKQTYIALANMMTAAALIGVDSTPMEGFQKENVEKLLSEKGLINLDEYRVSVMAAFGYRAGEPKRAKTRQAAGDVVQWVE</sequence>
<dbReference type="PANTHER" id="PTHR23026">
    <property type="entry name" value="NADPH NITROREDUCTASE"/>
    <property type="match status" value="1"/>
</dbReference>
<comment type="cofactor">
    <cofactor evidence="1">
        <name>FMN</name>
        <dbReference type="ChEBI" id="CHEBI:58210"/>
    </cofactor>
</comment>
<dbReference type="RefSeq" id="WP_003824805.1">
    <property type="nucleotide sequence ID" value="NZ_CP082861.1"/>
</dbReference>
<evidence type="ECO:0000259" key="8">
    <source>
        <dbReference type="Pfam" id="PF00881"/>
    </source>
</evidence>
<evidence type="ECO:0000256" key="2">
    <source>
        <dbReference type="ARBA" id="ARBA00007118"/>
    </source>
</evidence>
<dbReference type="GO" id="GO:0046857">
    <property type="term" value="F:oxidoreductase activity, acting on other nitrogenous compounds as donors, with NAD or NADP as acceptor"/>
    <property type="evidence" value="ECO:0007669"/>
    <property type="project" value="TreeGrafter"/>
</dbReference>
<proteinExistence type="inferred from homology"/>
<evidence type="ECO:0000256" key="4">
    <source>
        <dbReference type="ARBA" id="ARBA00022643"/>
    </source>
</evidence>
<evidence type="ECO:0000256" key="1">
    <source>
        <dbReference type="ARBA" id="ARBA00001917"/>
    </source>
</evidence>
<gene>
    <name evidence="9" type="ORF">SAMEA4412678_00873</name>
</gene>
<keyword evidence="6 9" id="KW-0560">Oxidoreductase</keyword>
<organism evidence="9 10">
    <name type="scientific">Eikenella corrodens</name>
    <dbReference type="NCBI Taxonomy" id="539"/>
    <lineage>
        <taxon>Bacteria</taxon>
        <taxon>Pseudomonadati</taxon>
        <taxon>Pseudomonadota</taxon>
        <taxon>Betaproteobacteria</taxon>
        <taxon>Neisseriales</taxon>
        <taxon>Neisseriaceae</taxon>
        <taxon>Eikenella</taxon>
    </lineage>
</organism>
<dbReference type="GO" id="GO:0005829">
    <property type="term" value="C:cytosol"/>
    <property type="evidence" value="ECO:0007669"/>
    <property type="project" value="TreeGrafter"/>
</dbReference>
<dbReference type="InterPro" id="IPR029479">
    <property type="entry name" value="Nitroreductase"/>
</dbReference>
<feature type="domain" description="Nitroreductase" evidence="8">
    <location>
        <begin position="13"/>
        <end position="199"/>
    </location>
</feature>
<dbReference type="Proteomes" id="UP000215465">
    <property type="component" value="Chromosome 1"/>
</dbReference>
<keyword evidence="3" id="KW-0285">Flavoprotein</keyword>
<protein>
    <submittedName>
        <fullName evidence="9">NAD(P)H nitroreductase SAV2523</fullName>
        <ecNumber evidence="9">1.-.-.-</ecNumber>
    </submittedName>
</protein>
<dbReference type="InterPro" id="IPR050627">
    <property type="entry name" value="Nitroreductase/BluB"/>
</dbReference>
<dbReference type="EMBL" id="LT906482">
    <property type="protein sequence ID" value="SNW08077.1"/>
    <property type="molecule type" value="Genomic_DNA"/>
</dbReference>
<dbReference type="Pfam" id="PF00881">
    <property type="entry name" value="Nitroreductase"/>
    <property type="match status" value="1"/>
</dbReference>
<dbReference type="GeneID" id="60769767"/>
<dbReference type="GO" id="GO:0046256">
    <property type="term" value="P:2,4,6-trinitrotoluene catabolic process"/>
    <property type="evidence" value="ECO:0007669"/>
    <property type="project" value="TreeGrafter"/>
</dbReference>
<dbReference type="PANTHER" id="PTHR23026:SF125">
    <property type="entry name" value="OXYGEN-INSENSITIVE NAD(P)H NITROREDUCTASE"/>
    <property type="match status" value="1"/>
</dbReference>
<dbReference type="Gene3D" id="3.40.109.10">
    <property type="entry name" value="NADH Oxidase"/>
    <property type="match status" value="1"/>
</dbReference>
<name>A0A8B4GC22_EIKCO</name>
<evidence type="ECO:0000313" key="9">
    <source>
        <dbReference type="EMBL" id="SNW08077.1"/>
    </source>
</evidence>
<keyword evidence="7" id="KW-0520">NAD</keyword>